<dbReference type="PROSITE" id="PS01124">
    <property type="entry name" value="HTH_ARAC_FAMILY_2"/>
    <property type="match status" value="1"/>
</dbReference>
<organism evidence="6 7">
    <name type="scientific">Undibacterium danionis</name>
    <dbReference type="NCBI Taxonomy" id="1812100"/>
    <lineage>
        <taxon>Bacteria</taxon>
        <taxon>Pseudomonadati</taxon>
        <taxon>Pseudomonadota</taxon>
        <taxon>Betaproteobacteria</taxon>
        <taxon>Burkholderiales</taxon>
        <taxon>Oxalobacteraceae</taxon>
        <taxon>Undibacterium</taxon>
    </lineage>
</organism>
<proteinExistence type="predicted"/>
<dbReference type="PANTHER" id="PTHR43280">
    <property type="entry name" value="ARAC-FAMILY TRANSCRIPTIONAL REGULATOR"/>
    <property type="match status" value="1"/>
</dbReference>
<dbReference type="SUPFAM" id="SSF46689">
    <property type="entry name" value="Homeodomain-like"/>
    <property type="match status" value="1"/>
</dbReference>
<reference evidence="6 7" key="1">
    <citation type="submission" date="2024-09" db="EMBL/GenBank/DDBJ databases">
        <authorList>
            <person name="Sun Q."/>
            <person name="Mori K."/>
        </authorList>
    </citation>
    <scope>NUCLEOTIDE SEQUENCE [LARGE SCALE GENOMIC DNA]</scope>
    <source>
        <strain evidence="6 7">CCM 8677</strain>
    </source>
</reference>
<keyword evidence="4" id="KW-0472">Membrane</keyword>
<keyword evidence="1" id="KW-0805">Transcription regulation</keyword>
<dbReference type="Proteomes" id="UP001589844">
    <property type="component" value="Unassembled WGS sequence"/>
</dbReference>
<feature type="transmembrane region" description="Helical" evidence="4">
    <location>
        <begin position="100"/>
        <end position="119"/>
    </location>
</feature>
<evidence type="ECO:0000313" key="7">
    <source>
        <dbReference type="Proteomes" id="UP001589844"/>
    </source>
</evidence>
<feature type="transmembrane region" description="Helical" evidence="4">
    <location>
        <begin position="161"/>
        <end position="184"/>
    </location>
</feature>
<feature type="transmembrane region" description="Helical" evidence="4">
    <location>
        <begin position="6"/>
        <end position="26"/>
    </location>
</feature>
<protein>
    <submittedName>
        <fullName evidence="6">Helix-turn-helix domain-containing protein</fullName>
    </submittedName>
</protein>
<dbReference type="RefSeq" id="WP_390210165.1">
    <property type="nucleotide sequence ID" value="NZ_JBHLXJ010000003.1"/>
</dbReference>
<feature type="transmembrane region" description="Helical" evidence="4">
    <location>
        <begin position="131"/>
        <end position="149"/>
    </location>
</feature>
<keyword evidence="4" id="KW-1133">Transmembrane helix</keyword>
<feature type="transmembrane region" description="Helical" evidence="4">
    <location>
        <begin position="69"/>
        <end position="88"/>
    </location>
</feature>
<evidence type="ECO:0000256" key="3">
    <source>
        <dbReference type="ARBA" id="ARBA00023163"/>
    </source>
</evidence>
<dbReference type="InterPro" id="IPR018060">
    <property type="entry name" value="HTH_AraC"/>
</dbReference>
<sequence length="344" mass="39223">MISGQFLFLFSALGAMNGILLAIYFFSRRPHRMANSMLGALLLAISVRTAKSTFYFFNPSLAVEFLQFGMSACLLIGPLTYLYVRYHLADLRQEVAGREWCWHLGLSFFVISLGLLFPYSEYPYIWRHSMYGIHAFWFLYLLAAAWQLWQSRAILFNANAHIARSTLLLFSVYCSSCLILIAYLSTPLTSYIVGALSFTFSVHITVVVFMLRKQAQVETIKKEKYQNRKLAEDDALSLLSSLHQVMYEQKLYLNPNLTLALLAKKTGSLQTTVSQVLNDKLNKSFNLYVNEFRIEDAKKIILNEPHLNMELVAERCGFNSNSTFFAAFKKITGQTPASYRAAST</sequence>
<dbReference type="InterPro" id="IPR009057">
    <property type="entry name" value="Homeodomain-like_sf"/>
</dbReference>
<keyword evidence="4" id="KW-0812">Transmembrane</keyword>
<evidence type="ECO:0000256" key="4">
    <source>
        <dbReference type="SAM" id="Phobius"/>
    </source>
</evidence>
<evidence type="ECO:0000259" key="5">
    <source>
        <dbReference type="PROSITE" id="PS01124"/>
    </source>
</evidence>
<keyword evidence="7" id="KW-1185">Reference proteome</keyword>
<evidence type="ECO:0000256" key="1">
    <source>
        <dbReference type="ARBA" id="ARBA00023015"/>
    </source>
</evidence>
<feature type="transmembrane region" description="Helical" evidence="4">
    <location>
        <begin position="38"/>
        <end position="57"/>
    </location>
</feature>
<evidence type="ECO:0000313" key="6">
    <source>
        <dbReference type="EMBL" id="MFC0348918.1"/>
    </source>
</evidence>
<feature type="domain" description="HTH araC/xylS-type" evidence="5">
    <location>
        <begin position="243"/>
        <end position="342"/>
    </location>
</feature>
<dbReference type="Pfam" id="PF12833">
    <property type="entry name" value="HTH_18"/>
    <property type="match status" value="1"/>
</dbReference>
<gene>
    <name evidence="6" type="ORF">ACFFJH_03790</name>
</gene>
<evidence type="ECO:0000256" key="2">
    <source>
        <dbReference type="ARBA" id="ARBA00023125"/>
    </source>
</evidence>
<feature type="transmembrane region" description="Helical" evidence="4">
    <location>
        <begin position="190"/>
        <end position="211"/>
    </location>
</feature>
<dbReference type="SMART" id="SM00342">
    <property type="entry name" value="HTH_ARAC"/>
    <property type="match status" value="1"/>
</dbReference>
<dbReference type="Gene3D" id="1.10.10.60">
    <property type="entry name" value="Homeodomain-like"/>
    <property type="match status" value="1"/>
</dbReference>
<comment type="caution">
    <text evidence="6">The sequence shown here is derived from an EMBL/GenBank/DDBJ whole genome shotgun (WGS) entry which is preliminary data.</text>
</comment>
<keyword evidence="2" id="KW-0238">DNA-binding</keyword>
<dbReference type="EMBL" id="JBHLXJ010000003">
    <property type="protein sequence ID" value="MFC0348918.1"/>
    <property type="molecule type" value="Genomic_DNA"/>
</dbReference>
<name>A0ABV6IAR6_9BURK</name>
<dbReference type="PANTHER" id="PTHR43280:SF29">
    <property type="entry name" value="ARAC-FAMILY TRANSCRIPTIONAL REGULATOR"/>
    <property type="match status" value="1"/>
</dbReference>
<accession>A0ABV6IAR6</accession>
<keyword evidence="3" id="KW-0804">Transcription</keyword>